<keyword evidence="3" id="KW-1185">Reference proteome</keyword>
<gene>
    <name evidence="2" type="ORF">L207DRAFT_184214</name>
</gene>
<reference evidence="2 3" key="1">
    <citation type="submission" date="2016-04" db="EMBL/GenBank/DDBJ databases">
        <title>A degradative enzymes factory behind the ericoid mycorrhizal symbiosis.</title>
        <authorList>
            <consortium name="DOE Joint Genome Institute"/>
            <person name="Martino E."/>
            <person name="Morin E."/>
            <person name="Grelet G."/>
            <person name="Kuo A."/>
            <person name="Kohler A."/>
            <person name="Daghino S."/>
            <person name="Barry K."/>
            <person name="Choi C."/>
            <person name="Cichocki N."/>
            <person name="Clum A."/>
            <person name="Copeland A."/>
            <person name="Hainaut M."/>
            <person name="Haridas S."/>
            <person name="Labutti K."/>
            <person name="Lindquist E."/>
            <person name="Lipzen A."/>
            <person name="Khouja H.-R."/>
            <person name="Murat C."/>
            <person name="Ohm R."/>
            <person name="Olson A."/>
            <person name="Spatafora J."/>
            <person name="Veneault-Fourrey C."/>
            <person name="Henrissat B."/>
            <person name="Grigoriev I."/>
            <person name="Martin F."/>
            <person name="Perotto S."/>
        </authorList>
    </citation>
    <scope>NUCLEOTIDE SEQUENCE [LARGE SCALE GENOMIC DNA]</scope>
    <source>
        <strain evidence="2 3">F</strain>
    </source>
</reference>
<protein>
    <submittedName>
        <fullName evidence="2">Uncharacterized protein</fullName>
    </submittedName>
</protein>
<dbReference type="AlphaFoldDB" id="A0A2J6R0U5"/>
<evidence type="ECO:0000313" key="2">
    <source>
        <dbReference type="EMBL" id="PMD32137.1"/>
    </source>
</evidence>
<accession>A0A2J6R0U5</accession>
<organism evidence="2 3">
    <name type="scientific">Hyaloscypha variabilis (strain UAMH 11265 / GT02V1 / F)</name>
    <name type="common">Meliniomyces variabilis</name>
    <dbReference type="NCBI Taxonomy" id="1149755"/>
    <lineage>
        <taxon>Eukaryota</taxon>
        <taxon>Fungi</taxon>
        <taxon>Dikarya</taxon>
        <taxon>Ascomycota</taxon>
        <taxon>Pezizomycotina</taxon>
        <taxon>Leotiomycetes</taxon>
        <taxon>Helotiales</taxon>
        <taxon>Hyaloscyphaceae</taxon>
        <taxon>Hyaloscypha</taxon>
        <taxon>Hyaloscypha variabilis</taxon>
    </lineage>
</organism>
<name>A0A2J6R0U5_HYAVF</name>
<dbReference type="Proteomes" id="UP000235786">
    <property type="component" value="Unassembled WGS sequence"/>
</dbReference>
<dbReference type="EMBL" id="KZ613960">
    <property type="protein sequence ID" value="PMD32137.1"/>
    <property type="molecule type" value="Genomic_DNA"/>
</dbReference>
<evidence type="ECO:0000256" key="1">
    <source>
        <dbReference type="SAM" id="MobiDB-lite"/>
    </source>
</evidence>
<feature type="region of interest" description="Disordered" evidence="1">
    <location>
        <begin position="46"/>
        <end position="75"/>
    </location>
</feature>
<evidence type="ECO:0000313" key="3">
    <source>
        <dbReference type="Proteomes" id="UP000235786"/>
    </source>
</evidence>
<feature type="compositionally biased region" description="Polar residues" evidence="1">
    <location>
        <begin position="46"/>
        <end position="68"/>
    </location>
</feature>
<sequence length="216" mass="24796">MAFHSLSRIGIASHPLQDSLHMRFFKNHTSTKSLHVCKPRNFASSIRTSPKTTISDLQQRQRQPTTPHASADPHLPGPCWKLDPDLEMFLLLRRRHPYLAAYQAFLERPRRHLLSSAVWSHNQFQLSRSPSQSQSRKENRLKTRLLIDSEVVMRSAEWAYACHTGDLQLGSSSILIVSWVPALRCDFSNVGRLPQATRQRFSALEMASGVLFWQQQ</sequence>
<proteinExistence type="predicted"/>